<protein>
    <recommendedName>
        <fullName evidence="2">DUF4232 domain-containing protein</fullName>
    </recommendedName>
</protein>
<evidence type="ECO:0000256" key="1">
    <source>
        <dbReference type="SAM" id="SignalP"/>
    </source>
</evidence>
<dbReference type="Proteomes" id="UP000541969">
    <property type="component" value="Unassembled WGS sequence"/>
</dbReference>
<feature type="signal peptide" evidence="1">
    <location>
        <begin position="1"/>
        <end position="27"/>
    </location>
</feature>
<name>A0A853CD07_9ACTN</name>
<dbReference type="AlphaFoldDB" id="A0A853CD07"/>
<proteinExistence type="predicted"/>
<keyword evidence="1" id="KW-0732">Signal</keyword>
<feature type="domain" description="DUF4232" evidence="2">
    <location>
        <begin position="39"/>
        <end position="153"/>
    </location>
</feature>
<evidence type="ECO:0000259" key="2">
    <source>
        <dbReference type="Pfam" id="PF14016"/>
    </source>
</evidence>
<comment type="caution">
    <text evidence="3">The sequence shown here is derived from an EMBL/GenBank/DDBJ whole genome shotgun (WGS) entry which is preliminary data.</text>
</comment>
<accession>A0A853CD07</accession>
<reference evidence="3 4" key="1">
    <citation type="submission" date="2020-07" db="EMBL/GenBank/DDBJ databases">
        <title>Sequencing the genomes of 1000 actinobacteria strains.</title>
        <authorList>
            <person name="Klenk H.-P."/>
        </authorList>
    </citation>
    <scope>NUCLEOTIDE SEQUENCE [LARGE SCALE GENOMIC DNA]</scope>
    <source>
        <strain evidence="3 4">DSM 104001</strain>
    </source>
</reference>
<dbReference type="Pfam" id="PF14016">
    <property type="entry name" value="DUF4232"/>
    <property type="match status" value="1"/>
</dbReference>
<keyword evidence="4" id="KW-1185">Reference proteome</keyword>
<evidence type="ECO:0000313" key="4">
    <source>
        <dbReference type="Proteomes" id="UP000541969"/>
    </source>
</evidence>
<organism evidence="3 4">
    <name type="scientific">Petropleomorpha daqingensis</name>
    <dbReference type="NCBI Taxonomy" id="2026353"/>
    <lineage>
        <taxon>Bacteria</taxon>
        <taxon>Bacillati</taxon>
        <taxon>Actinomycetota</taxon>
        <taxon>Actinomycetes</taxon>
        <taxon>Geodermatophilales</taxon>
        <taxon>Geodermatophilaceae</taxon>
        <taxon>Petropleomorpha</taxon>
    </lineage>
</organism>
<feature type="chain" id="PRO_5039599309" description="DUF4232 domain-containing protein" evidence="1">
    <location>
        <begin position="28"/>
        <end position="177"/>
    </location>
</feature>
<dbReference type="EMBL" id="JACBZT010000001">
    <property type="protein sequence ID" value="NYJ05267.1"/>
    <property type="molecule type" value="Genomic_DNA"/>
</dbReference>
<gene>
    <name evidence="3" type="ORF">GGQ55_001545</name>
</gene>
<sequence length="177" mass="17481">MNLRTRLRAIGLVGAAVLGLGLITAAAAPAGASSTTPECSTAELSAKLLPGSPGAGQRYATVVLTNAGGRTCSVTGYGGLALLGAPGQGVPTDLRRVSSPAPHTVTLAPGASARSLLHWAAIPAADENGAACEPTATGVVVTPPDQTSALLRSWSFGPVCQHGLIQQNAYVAGSAAF</sequence>
<dbReference type="RefSeq" id="WP_179715876.1">
    <property type="nucleotide sequence ID" value="NZ_JACBZT010000001.1"/>
</dbReference>
<dbReference type="InterPro" id="IPR025326">
    <property type="entry name" value="DUF4232"/>
</dbReference>
<evidence type="ECO:0000313" key="3">
    <source>
        <dbReference type="EMBL" id="NYJ05267.1"/>
    </source>
</evidence>